<dbReference type="GO" id="GO:0016020">
    <property type="term" value="C:membrane"/>
    <property type="evidence" value="ECO:0007669"/>
    <property type="project" value="UniProtKB-SubCell"/>
</dbReference>
<accession>A0AAE3VZU6</accession>
<feature type="transmembrane region" description="Helical" evidence="6">
    <location>
        <begin position="131"/>
        <end position="149"/>
    </location>
</feature>
<keyword evidence="3 6" id="KW-1133">Transmembrane helix</keyword>
<gene>
    <name evidence="8" type="ORF">J2S42_003409</name>
</gene>
<evidence type="ECO:0000256" key="6">
    <source>
        <dbReference type="SAM" id="Phobius"/>
    </source>
</evidence>
<feature type="domain" description="RDD" evidence="7">
    <location>
        <begin position="24"/>
        <end position="163"/>
    </location>
</feature>
<dbReference type="RefSeq" id="WP_307240294.1">
    <property type="nucleotide sequence ID" value="NZ_JAUSUZ010000001.1"/>
</dbReference>
<keyword evidence="2 6" id="KW-0812">Transmembrane</keyword>
<feature type="transmembrane region" description="Helical" evidence="6">
    <location>
        <begin position="67"/>
        <end position="87"/>
    </location>
</feature>
<dbReference type="Proteomes" id="UP001240236">
    <property type="component" value="Unassembled WGS sequence"/>
</dbReference>
<evidence type="ECO:0000256" key="2">
    <source>
        <dbReference type="ARBA" id="ARBA00022692"/>
    </source>
</evidence>
<evidence type="ECO:0000256" key="5">
    <source>
        <dbReference type="SAM" id="MobiDB-lite"/>
    </source>
</evidence>
<organism evidence="8 9">
    <name type="scientific">Catenuloplanes indicus</name>
    <dbReference type="NCBI Taxonomy" id="137267"/>
    <lineage>
        <taxon>Bacteria</taxon>
        <taxon>Bacillati</taxon>
        <taxon>Actinomycetota</taxon>
        <taxon>Actinomycetes</taxon>
        <taxon>Micromonosporales</taxon>
        <taxon>Micromonosporaceae</taxon>
        <taxon>Catenuloplanes</taxon>
    </lineage>
</organism>
<protein>
    <submittedName>
        <fullName evidence="8">RDD family membrane protein YckC</fullName>
    </submittedName>
</protein>
<sequence length="339" mass="35701">MADGNAAGGGLVSGEAVEVEIRVARPGSRVLALAVDIVVQIGLALSITTTLLLALGISGLLGRLDEAVMSALTVIVTALVLVGYPTITETVSGGRTAGKSLVGIRVVRDDGGPIQLRHAFTRALVGVALEWPGLVLPLVTWIASLFTMLTNPLGKRLGDLAAGTIVIHDRAATGWGWVPGMPPALAGWALTLDLTGLGDDLALAVRHFLSRGSTLVEPDRSRLGRALAAEVASVTAPPPPPGVPDWAYLAAVLAERHRRATHRLARNRSVSAALWPSLPQPGFRPPLPVPPDARAEWPSQTWPRPPWQADRQLPDWTGMTPPPMASTLRAAAPSEDRKE</sequence>
<keyword evidence="9" id="KW-1185">Reference proteome</keyword>
<dbReference type="PANTHER" id="PTHR38480:SF1">
    <property type="entry name" value="SLR0254 PROTEIN"/>
    <property type="match status" value="1"/>
</dbReference>
<proteinExistence type="predicted"/>
<reference evidence="8 9" key="1">
    <citation type="submission" date="2023-07" db="EMBL/GenBank/DDBJ databases">
        <title>Sequencing the genomes of 1000 actinobacteria strains.</title>
        <authorList>
            <person name="Klenk H.-P."/>
        </authorList>
    </citation>
    <scope>NUCLEOTIDE SEQUENCE [LARGE SCALE GENOMIC DNA]</scope>
    <source>
        <strain evidence="8 9">DSM 44709</strain>
    </source>
</reference>
<feature type="region of interest" description="Disordered" evidence="5">
    <location>
        <begin position="275"/>
        <end position="339"/>
    </location>
</feature>
<dbReference type="InterPro" id="IPR010432">
    <property type="entry name" value="RDD"/>
</dbReference>
<evidence type="ECO:0000259" key="7">
    <source>
        <dbReference type="Pfam" id="PF06271"/>
    </source>
</evidence>
<evidence type="ECO:0000256" key="3">
    <source>
        <dbReference type="ARBA" id="ARBA00022989"/>
    </source>
</evidence>
<comment type="subcellular location">
    <subcellularLocation>
        <location evidence="1">Membrane</location>
        <topology evidence="1">Multi-pass membrane protein</topology>
    </subcellularLocation>
</comment>
<keyword evidence="4 6" id="KW-0472">Membrane</keyword>
<dbReference type="EMBL" id="JAUSUZ010000001">
    <property type="protein sequence ID" value="MDQ0366740.1"/>
    <property type="molecule type" value="Genomic_DNA"/>
</dbReference>
<name>A0AAE3VZU6_9ACTN</name>
<evidence type="ECO:0000313" key="8">
    <source>
        <dbReference type="EMBL" id="MDQ0366740.1"/>
    </source>
</evidence>
<evidence type="ECO:0000256" key="1">
    <source>
        <dbReference type="ARBA" id="ARBA00004141"/>
    </source>
</evidence>
<feature type="transmembrane region" description="Helical" evidence="6">
    <location>
        <begin position="30"/>
        <end position="55"/>
    </location>
</feature>
<comment type="caution">
    <text evidence="8">The sequence shown here is derived from an EMBL/GenBank/DDBJ whole genome shotgun (WGS) entry which is preliminary data.</text>
</comment>
<feature type="compositionally biased region" description="Pro residues" evidence="5">
    <location>
        <begin position="278"/>
        <end position="291"/>
    </location>
</feature>
<evidence type="ECO:0000256" key="4">
    <source>
        <dbReference type="ARBA" id="ARBA00023136"/>
    </source>
</evidence>
<dbReference type="PANTHER" id="PTHR38480">
    <property type="entry name" value="SLR0254 PROTEIN"/>
    <property type="match status" value="1"/>
</dbReference>
<dbReference type="Pfam" id="PF06271">
    <property type="entry name" value="RDD"/>
    <property type="match status" value="1"/>
</dbReference>
<dbReference type="AlphaFoldDB" id="A0AAE3VZU6"/>
<evidence type="ECO:0000313" key="9">
    <source>
        <dbReference type="Proteomes" id="UP001240236"/>
    </source>
</evidence>